<keyword evidence="2" id="KW-1185">Reference proteome</keyword>
<gene>
    <name evidence="1" type="ORF">B0H16DRAFT_1721707</name>
</gene>
<dbReference type="Proteomes" id="UP001215598">
    <property type="component" value="Unassembled WGS sequence"/>
</dbReference>
<evidence type="ECO:0008006" key="3">
    <source>
        <dbReference type="Google" id="ProtNLM"/>
    </source>
</evidence>
<sequence>MPETLRLLQLGNYVDSVSLTIHLDEGYSVVEGMKLYTTLAVACPPTSLMHLHIHLDGYYDAHDSAEYAINDNMIRSLFPFRKLVRLTLTSTALFEIHDDTMMDAARAWPCLEKLTLDFVSLPLVPPPSHLTLQSLCSLAQHCSRLHSLYMTIDATVLPPPPAIAITRQRELTSMCIAHSTISQPRAVARLLSDIFPNFRHISASPRSSAMSAEMQATYARWEEVASLVPEFVAVREEERARVQEGR</sequence>
<dbReference type="SUPFAM" id="SSF52047">
    <property type="entry name" value="RNI-like"/>
    <property type="match status" value="1"/>
</dbReference>
<reference evidence="1" key="1">
    <citation type="submission" date="2023-03" db="EMBL/GenBank/DDBJ databases">
        <title>Massive genome expansion in bonnet fungi (Mycena s.s.) driven by repeated elements and novel gene families across ecological guilds.</title>
        <authorList>
            <consortium name="Lawrence Berkeley National Laboratory"/>
            <person name="Harder C.B."/>
            <person name="Miyauchi S."/>
            <person name="Viragh M."/>
            <person name="Kuo A."/>
            <person name="Thoen E."/>
            <person name="Andreopoulos B."/>
            <person name="Lu D."/>
            <person name="Skrede I."/>
            <person name="Drula E."/>
            <person name="Henrissat B."/>
            <person name="Morin E."/>
            <person name="Kohler A."/>
            <person name="Barry K."/>
            <person name="LaButti K."/>
            <person name="Morin E."/>
            <person name="Salamov A."/>
            <person name="Lipzen A."/>
            <person name="Mereny Z."/>
            <person name="Hegedus B."/>
            <person name="Baldrian P."/>
            <person name="Stursova M."/>
            <person name="Weitz H."/>
            <person name="Taylor A."/>
            <person name="Grigoriev I.V."/>
            <person name="Nagy L.G."/>
            <person name="Martin F."/>
            <person name="Kauserud H."/>
        </authorList>
    </citation>
    <scope>NUCLEOTIDE SEQUENCE</scope>
    <source>
        <strain evidence="1">CBHHK182m</strain>
    </source>
</reference>
<organism evidence="1 2">
    <name type="scientific">Mycena metata</name>
    <dbReference type="NCBI Taxonomy" id="1033252"/>
    <lineage>
        <taxon>Eukaryota</taxon>
        <taxon>Fungi</taxon>
        <taxon>Dikarya</taxon>
        <taxon>Basidiomycota</taxon>
        <taxon>Agaricomycotina</taxon>
        <taxon>Agaricomycetes</taxon>
        <taxon>Agaricomycetidae</taxon>
        <taxon>Agaricales</taxon>
        <taxon>Marasmiineae</taxon>
        <taxon>Mycenaceae</taxon>
        <taxon>Mycena</taxon>
    </lineage>
</organism>
<accession>A0AAD7NDZ0</accession>
<dbReference type="InterPro" id="IPR032675">
    <property type="entry name" value="LRR_dom_sf"/>
</dbReference>
<proteinExistence type="predicted"/>
<evidence type="ECO:0000313" key="1">
    <source>
        <dbReference type="EMBL" id="KAJ7756647.1"/>
    </source>
</evidence>
<comment type="caution">
    <text evidence="1">The sequence shown here is derived from an EMBL/GenBank/DDBJ whole genome shotgun (WGS) entry which is preliminary data.</text>
</comment>
<dbReference type="AlphaFoldDB" id="A0AAD7NDZ0"/>
<evidence type="ECO:0000313" key="2">
    <source>
        <dbReference type="Proteomes" id="UP001215598"/>
    </source>
</evidence>
<protein>
    <recommendedName>
        <fullName evidence="3">F-box domain-containing protein</fullName>
    </recommendedName>
</protein>
<name>A0AAD7NDZ0_9AGAR</name>
<dbReference type="EMBL" id="JARKIB010000046">
    <property type="protein sequence ID" value="KAJ7756647.1"/>
    <property type="molecule type" value="Genomic_DNA"/>
</dbReference>
<dbReference type="Gene3D" id="3.80.10.10">
    <property type="entry name" value="Ribonuclease Inhibitor"/>
    <property type="match status" value="1"/>
</dbReference>